<dbReference type="InParanoid" id="A0A0D0BJM6"/>
<reference evidence="3" key="2">
    <citation type="submission" date="2015-01" db="EMBL/GenBank/DDBJ databases">
        <title>Evolutionary Origins and Diversification of the Mycorrhizal Mutualists.</title>
        <authorList>
            <consortium name="DOE Joint Genome Institute"/>
            <consortium name="Mycorrhizal Genomics Consortium"/>
            <person name="Kohler A."/>
            <person name="Kuo A."/>
            <person name="Nagy L.G."/>
            <person name="Floudas D."/>
            <person name="Copeland A."/>
            <person name="Barry K.W."/>
            <person name="Cichocki N."/>
            <person name="Veneault-Fourrey C."/>
            <person name="LaButti K."/>
            <person name="Lindquist E.A."/>
            <person name="Lipzen A."/>
            <person name="Lundell T."/>
            <person name="Morin E."/>
            <person name="Murat C."/>
            <person name="Riley R."/>
            <person name="Ohm R."/>
            <person name="Sun H."/>
            <person name="Tunlid A."/>
            <person name="Henrissat B."/>
            <person name="Grigoriev I.V."/>
            <person name="Hibbett D.S."/>
            <person name="Martin F."/>
        </authorList>
    </citation>
    <scope>NUCLEOTIDE SEQUENCE [LARGE SCALE GENOMIC DNA]</scope>
    <source>
        <strain evidence="3">UH-Slu-Lm8-n1</strain>
    </source>
</reference>
<reference evidence="2 3" key="1">
    <citation type="submission" date="2014-04" db="EMBL/GenBank/DDBJ databases">
        <authorList>
            <consortium name="DOE Joint Genome Institute"/>
            <person name="Kuo A."/>
            <person name="Ruytinx J."/>
            <person name="Rineau F."/>
            <person name="Colpaert J."/>
            <person name="Kohler A."/>
            <person name="Nagy L.G."/>
            <person name="Floudas D."/>
            <person name="Copeland A."/>
            <person name="Barry K.W."/>
            <person name="Cichocki N."/>
            <person name="Veneault-Fourrey C."/>
            <person name="LaButti K."/>
            <person name="Lindquist E.A."/>
            <person name="Lipzen A."/>
            <person name="Lundell T."/>
            <person name="Morin E."/>
            <person name="Murat C."/>
            <person name="Sun H."/>
            <person name="Tunlid A."/>
            <person name="Henrissat B."/>
            <person name="Grigoriev I.V."/>
            <person name="Hibbett D.S."/>
            <person name="Martin F."/>
            <person name="Nordberg H.P."/>
            <person name="Cantor M.N."/>
            <person name="Hua S.X."/>
        </authorList>
    </citation>
    <scope>NUCLEOTIDE SEQUENCE [LARGE SCALE GENOMIC DNA]</scope>
    <source>
        <strain evidence="2 3">UH-Slu-Lm8-n1</strain>
    </source>
</reference>
<gene>
    <name evidence="2" type="ORF">CY34DRAFT_11751</name>
</gene>
<dbReference type="OrthoDB" id="2635267at2759"/>
<sequence length="69" mass="7937">MAIGNESTSLVQREYSRNIAAYTLKQLMEWRASLERLSKEHERENGKDSVDQHDSKDHAQLPQQIVLGV</sequence>
<dbReference type="AlphaFoldDB" id="A0A0D0BJM6"/>
<feature type="compositionally biased region" description="Basic and acidic residues" evidence="1">
    <location>
        <begin position="38"/>
        <end position="59"/>
    </location>
</feature>
<evidence type="ECO:0000313" key="2">
    <source>
        <dbReference type="EMBL" id="KIK43433.1"/>
    </source>
</evidence>
<dbReference type="HOGENOM" id="CLU_2777639_0_0_1"/>
<dbReference type="EMBL" id="KN835213">
    <property type="protein sequence ID" value="KIK43433.1"/>
    <property type="molecule type" value="Genomic_DNA"/>
</dbReference>
<proteinExistence type="predicted"/>
<protein>
    <submittedName>
        <fullName evidence="2">Uncharacterized protein</fullName>
    </submittedName>
</protein>
<dbReference type="Proteomes" id="UP000054485">
    <property type="component" value="Unassembled WGS sequence"/>
</dbReference>
<organism evidence="2 3">
    <name type="scientific">Suillus luteus UH-Slu-Lm8-n1</name>
    <dbReference type="NCBI Taxonomy" id="930992"/>
    <lineage>
        <taxon>Eukaryota</taxon>
        <taxon>Fungi</taxon>
        <taxon>Dikarya</taxon>
        <taxon>Basidiomycota</taxon>
        <taxon>Agaricomycotina</taxon>
        <taxon>Agaricomycetes</taxon>
        <taxon>Agaricomycetidae</taxon>
        <taxon>Boletales</taxon>
        <taxon>Suillineae</taxon>
        <taxon>Suillaceae</taxon>
        <taxon>Suillus</taxon>
    </lineage>
</organism>
<evidence type="ECO:0000256" key="1">
    <source>
        <dbReference type="SAM" id="MobiDB-lite"/>
    </source>
</evidence>
<feature type="region of interest" description="Disordered" evidence="1">
    <location>
        <begin position="38"/>
        <end position="69"/>
    </location>
</feature>
<name>A0A0D0BJM6_9AGAM</name>
<evidence type="ECO:0000313" key="3">
    <source>
        <dbReference type="Proteomes" id="UP000054485"/>
    </source>
</evidence>
<accession>A0A0D0BJM6</accession>
<keyword evidence="3" id="KW-1185">Reference proteome</keyword>